<dbReference type="InterPro" id="IPR011006">
    <property type="entry name" value="CheY-like_superfamily"/>
</dbReference>
<reference evidence="4 5" key="1">
    <citation type="submission" date="2023-02" db="EMBL/GenBank/DDBJ databases">
        <title>Evolution of Hrp T3SS in non-pathogenic Pseudomonas fluorescens.</title>
        <authorList>
            <person name="Liao K."/>
            <person name="Wei H."/>
            <person name="Gu Y."/>
        </authorList>
    </citation>
    <scope>NUCLEOTIDE SEQUENCE [LARGE SCALE GENOMIC DNA]</scope>
    <source>
        <strain evidence="4 5">FP1935</strain>
    </source>
</reference>
<dbReference type="PANTHER" id="PTHR44591">
    <property type="entry name" value="STRESS RESPONSE REGULATOR PROTEIN 1"/>
    <property type="match status" value="1"/>
</dbReference>
<keyword evidence="5" id="KW-1185">Reference proteome</keyword>
<sequence length="119" mass="13100">MSPTVLVVEDDEILRSLTVEAISLLGVCVMDCASADDALPLLEDSTSIALVITDIFMPGSMDGLELANIIWSRWPCLPVIVTSGKKSVPDRLWPSHSMFMRKPWSLDALHQAVRTYLSV</sequence>
<dbReference type="Pfam" id="PF00072">
    <property type="entry name" value="Response_reg"/>
    <property type="match status" value="1"/>
</dbReference>
<evidence type="ECO:0000313" key="4">
    <source>
        <dbReference type="EMBL" id="WLG86618.1"/>
    </source>
</evidence>
<evidence type="ECO:0000259" key="3">
    <source>
        <dbReference type="PROSITE" id="PS50110"/>
    </source>
</evidence>
<proteinExistence type="predicted"/>
<accession>A0ABY9F2M2</accession>
<dbReference type="SUPFAM" id="SSF52172">
    <property type="entry name" value="CheY-like"/>
    <property type="match status" value="1"/>
</dbReference>
<dbReference type="EMBL" id="CP117454">
    <property type="protein sequence ID" value="WLG86618.1"/>
    <property type="molecule type" value="Genomic_DNA"/>
</dbReference>
<dbReference type="Proteomes" id="UP001239418">
    <property type="component" value="Chromosome"/>
</dbReference>
<evidence type="ECO:0000256" key="2">
    <source>
        <dbReference type="PROSITE-ProRule" id="PRU00169"/>
    </source>
</evidence>
<gene>
    <name evidence="4" type="ORF">PSH97_08895</name>
</gene>
<dbReference type="RefSeq" id="WP_305448892.1">
    <property type="nucleotide sequence ID" value="NZ_CP117454.1"/>
</dbReference>
<protein>
    <submittedName>
        <fullName evidence="4">Response regulator</fullName>
    </submittedName>
</protein>
<dbReference type="InterPro" id="IPR001789">
    <property type="entry name" value="Sig_transdc_resp-reg_receiver"/>
</dbReference>
<dbReference type="SMART" id="SM00448">
    <property type="entry name" value="REC"/>
    <property type="match status" value="1"/>
</dbReference>
<dbReference type="PROSITE" id="PS50110">
    <property type="entry name" value="RESPONSE_REGULATORY"/>
    <property type="match status" value="1"/>
</dbReference>
<feature type="domain" description="Response regulatory" evidence="3">
    <location>
        <begin position="4"/>
        <end position="117"/>
    </location>
</feature>
<feature type="modified residue" description="4-aspartylphosphate" evidence="2">
    <location>
        <position position="54"/>
    </location>
</feature>
<dbReference type="InterPro" id="IPR050595">
    <property type="entry name" value="Bact_response_regulator"/>
</dbReference>
<name>A0ABY9F2M2_9PSED</name>
<dbReference type="PANTHER" id="PTHR44591:SF3">
    <property type="entry name" value="RESPONSE REGULATORY DOMAIN-CONTAINING PROTEIN"/>
    <property type="match status" value="1"/>
</dbReference>
<dbReference type="Gene3D" id="3.40.50.2300">
    <property type="match status" value="1"/>
</dbReference>
<keyword evidence="1 2" id="KW-0597">Phosphoprotein</keyword>
<evidence type="ECO:0000256" key="1">
    <source>
        <dbReference type="ARBA" id="ARBA00022553"/>
    </source>
</evidence>
<evidence type="ECO:0000313" key="5">
    <source>
        <dbReference type="Proteomes" id="UP001239418"/>
    </source>
</evidence>
<organism evidence="4 5">
    <name type="scientific">Pseudomonas cucumis</name>
    <dbReference type="NCBI Taxonomy" id="2954082"/>
    <lineage>
        <taxon>Bacteria</taxon>
        <taxon>Pseudomonadati</taxon>
        <taxon>Pseudomonadota</taxon>
        <taxon>Gammaproteobacteria</taxon>
        <taxon>Pseudomonadales</taxon>
        <taxon>Pseudomonadaceae</taxon>
        <taxon>Pseudomonas</taxon>
    </lineage>
</organism>